<gene>
    <name evidence="11" type="primary">LOC108267275</name>
</gene>
<dbReference type="STRING" id="7998.ENSIPUP00000014223"/>
<dbReference type="SMART" id="SM00355">
    <property type="entry name" value="ZnF_C2H2"/>
    <property type="match status" value="6"/>
</dbReference>
<feature type="domain" description="C2H2-type" evidence="9">
    <location>
        <begin position="537"/>
        <end position="565"/>
    </location>
</feature>
<dbReference type="PANTHER" id="PTHR24394">
    <property type="entry name" value="ZINC FINGER PROTEIN"/>
    <property type="match status" value="1"/>
</dbReference>
<feature type="compositionally biased region" description="Basic and acidic residues" evidence="8">
    <location>
        <begin position="268"/>
        <end position="291"/>
    </location>
</feature>
<dbReference type="InterPro" id="IPR013087">
    <property type="entry name" value="Znf_C2H2_type"/>
</dbReference>
<dbReference type="Proteomes" id="UP000221080">
    <property type="component" value="Chromosome 7"/>
</dbReference>
<name>A0A2D0R863_ICTPU</name>
<feature type="domain" description="C2H2-type" evidence="9">
    <location>
        <begin position="678"/>
        <end position="706"/>
    </location>
</feature>
<evidence type="ECO:0000256" key="3">
    <source>
        <dbReference type="ARBA" id="ARBA00022737"/>
    </source>
</evidence>
<dbReference type="RefSeq" id="XP_017326769.1">
    <property type="nucleotide sequence ID" value="XM_017471280.3"/>
</dbReference>
<keyword evidence="10" id="KW-1185">Reference proteome</keyword>
<dbReference type="PANTHER" id="PTHR24394:SF29">
    <property type="entry name" value="MYONEURIN"/>
    <property type="match status" value="1"/>
</dbReference>
<evidence type="ECO:0000313" key="10">
    <source>
        <dbReference type="Proteomes" id="UP000221080"/>
    </source>
</evidence>
<feature type="region of interest" description="Disordered" evidence="8">
    <location>
        <begin position="1"/>
        <end position="47"/>
    </location>
</feature>
<reference evidence="11" key="2">
    <citation type="submission" date="2025-08" db="UniProtKB">
        <authorList>
            <consortium name="RefSeq"/>
        </authorList>
    </citation>
    <scope>IDENTIFICATION</scope>
    <source>
        <tissue evidence="11">Blood</tissue>
    </source>
</reference>
<feature type="compositionally biased region" description="Basic residues" evidence="8">
    <location>
        <begin position="754"/>
        <end position="768"/>
    </location>
</feature>
<evidence type="ECO:0000256" key="8">
    <source>
        <dbReference type="SAM" id="MobiDB-lite"/>
    </source>
</evidence>
<dbReference type="GO" id="GO:0008270">
    <property type="term" value="F:zinc ion binding"/>
    <property type="evidence" value="ECO:0007669"/>
    <property type="project" value="UniProtKB-KW"/>
</dbReference>
<dbReference type="SUPFAM" id="SSF57667">
    <property type="entry name" value="beta-beta-alpha zinc fingers"/>
    <property type="match status" value="4"/>
</dbReference>
<feature type="domain" description="C2H2-type" evidence="9">
    <location>
        <begin position="650"/>
        <end position="677"/>
    </location>
</feature>
<dbReference type="GO" id="GO:0000981">
    <property type="term" value="F:DNA-binding transcription factor activity, RNA polymerase II-specific"/>
    <property type="evidence" value="ECO:0007669"/>
    <property type="project" value="TreeGrafter"/>
</dbReference>
<keyword evidence="2" id="KW-0479">Metal-binding</keyword>
<organism evidence="10 11">
    <name type="scientific">Ictalurus punctatus</name>
    <name type="common">Channel catfish</name>
    <name type="synonym">Silurus punctatus</name>
    <dbReference type="NCBI Taxonomy" id="7998"/>
    <lineage>
        <taxon>Eukaryota</taxon>
        <taxon>Metazoa</taxon>
        <taxon>Chordata</taxon>
        <taxon>Craniata</taxon>
        <taxon>Vertebrata</taxon>
        <taxon>Euteleostomi</taxon>
        <taxon>Actinopterygii</taxon>
        <taxon>Neopterygii</taxon>
        <taxon>Teleostei</taxon>
        <taxon>Ostariophysi</taxon>
        <taxon>Siluriformes</taxon>
        <taxon>Ictaluridae</taxon>
        <taxon>Ictalurus</taxon>
    </lineage>
</organism>
<dbReference type="OrthoDB" id="5982876at2759"/>
<feature type="domain" description="C2H2-type" evidence="9">
    <location>
        <begin position="622"/>
        <end position="649"/>
    </location>
</feature>
<keyword evidence="5" id="KW-0862">Zinc</keyword>
<dbReference type="PROSITE" id="PS00028">
    <property type="entry name" value="ZINC_FINGER_C2H2_1"/>
    <property type="match status" value="6"/>
</dbReference>
<feature type="compositionally biased region" description="Acidic residues" evidence="8">
    <location>
        <begin position="738"/>
        <end position="749"/>
    </location>
</feature>
<evidence type="ECO:0000256" key="6">
    <source>
        <dbReference type="ARBA" id="ARBA00023242"/>
    </source>
</evidence>
<dbReference type="GO" id="GO:0005634">
    <property type="term" value="C:nucleus"/>
    <property type="evidence" value="ECO:0007669"/>
    <property type="project" value="UniProtKB-SubCell"/>
</dbReference>
<evidence type="ECO:0000256" key="5">
    <source>
        <dbReference type="ARBA" id="ARBA00022833"/>
    </source>
</evidence>
<dbReference type="Pfam" id="PF00096">
    <property type="entry name" value="zf-C2H2"/>
    <property type="match status" value="2"/>
</dbReference>
<dbReference type="InterPro" id="IPR036236">
    <property type="entry name" value="Znf_C2H2_sf"/>
</dbReference>
<dbReference type="KEGG" id="ipu:108267275"/>
<comment type="subcellular location">
    <subcellularLocation>
        <location evidence="1">Nucleus</location>
    </subcellularLocation>
</comment>
<evidence type="ECO:0000256" key="7">
    <source>
        <dbReference type="PROSITE-ProRule" id="PRU00042"/>
    </source>
</evidence>
<dbReference type="Gene3D" id="3.30.160.60">
    <property type="entry name" value="Classic Zinc Finger"/>
    <property type="match status" value="4"/>
</dbReference>
<proteinExistence type="predicted"/>
<keyword evidence="4 7" id="KW-0863">Zinc-finger</keyword>
<accession>A0A2D0R863</accession>
<keyword evidence="3" id="KW-0677">Repeat</keyword>
<protein>
    <submittedName>
        <fullName evidence="11">Zinc finger protein 69 homolog isoform X1</fullName>
    </submittedName>
</protein>
<evidence type="ECO:0000256" key="2">
    <source>
        <dbReference type="ARBA" id="ARBA00022723"/>
    </source>
</evidence>
<keyword evidence="6" id="KW-0539">Nucleus</keyword>
<feature type="region of interest" description="Disordered" evidence="8">
    <location>
        <begin position="697"/>
        <end position="768"/>
    </location>
</feature>
<evidence type="ECO:0000259" key="9">
    <source>
        <dbReference type="PROSITE" id="PS50157"/>
    </source>
</evidence>
<evidence type="ECO:0000256" key="1">
    <source>
        <dbReference type="ARBA" id="ARBA00004123"/>
    </source>
</evidence>
<feature type="compositionally biased region" description="Polar residues" evidence="8">
    <location>
        <begin position="10"/>
        <end position="19"/>
    </location>
</feature>
<dbReference type="FunFam" id="3.30.160.60:FF:000688">
    <property type="entry name" value="zinc finger protein 197 isoform X1"/>
    <property type="match status" value="1"/>
</dbReference>
<evidence type="ECO:0000256" key="4">
    <source>
        <dbReference type="ARBA" id="ARBA00022771"/>
    </source>
</evidence>
<feature type="compositionally biased region" description="Basic residues" evidence="8">
    <location>
        <begin position="724"/>
        <end position="733"/>
    </location>
</feature>
<feature type="compositionally biased region" description="Basic and acidic residues" evidence="8">
    <location>
        <begin position="383"/>
        <end position="399"/>
    </location>
</feature>
<dbReference type="AlphaFoldDB" id="A0A2D0R863"/>
<evidence type="ECO:0000313" key="11">
    <source>
        <dbReference type="RefSeq" id="XP_017326769.1"/>
    </source>
</evidence>
<feature type="compositionally biased region" description="Basic and acidic residues" evidence="8">
    <location>
        <begin position="38"/>
        <end position="47"/>
    </location>
</feature>
<feature type="region of interest" description="Disordered" evidence="8">
    <location>
        <begin position="233"/>
        <end position="333"/>
    </location>
</feature>
<dbReference type="GeneID" id="108267275"/>
<reference evidence="10" key="1">
    <citation type="journal article" date="2016" name="Nat. Commun.">
        <title>The channel catfish genome sequence provides insights into the evolution of scale formation in teleosts.</title>
        <authorList>
            <person name="Liu Z."/>
            <person name="Liu S."/>
            <person name="Yao J."/>
            <person name="Bao L."/>
            <person name="Zhang J."/>
            <person name="Li Y."/>
            <person name="Jiang C."/>
            <person name="Sun L."/>
            <person name="Wang R."/>
            <person name="Zhang Y."/>
            <person name="Zhou T."/>
            <person name="Zeng Q."/>
            <person name="Fu Q."/>
            <person name="Gao S."/>
            <person name="Li N."/>
            <person name="Koren S."/>
            <person name="Jiang Y."/>
            <person name="Zimin A."/>
            <person name="Xu P."/>
            <person name="Phillippy A.M."/>
            <person name="Geng X."/>
            <person name="Song L."/>
            <person name="Sun F."/>
            <person name="Li C."/>
            <person name="Wang X."/>
            <person name="Chen A."/>
            <person name="Jin Y."/>
            <person name="Yuan Z."/>
            <person name="Yang Y."/>
            <person name="Tan S."/>
            <person name="Peatman E."/>
            <person name="Lu J."/>
            <person name="Qin Z."/>
            <person name="Dunham R."/>
            <person name="Li Z."/>
            <person name="Sonstegard T."/>
            <person name="Feng J."/>
            <person name="Danzmann R.G."/>
            <person name="Schroeder S."/>
            <person name="Scheffler B."/>
            <person name="Duke M.V."/>
            <person name="Ballard L."/>
            <person name="Kucuktas H."/>
            <person name="Kaltenboeck L."/>
            <person name="Liu H."/>
            <person name="Armbruster J."/>
            <person name="Xie Y."/>
            <person name="Kirby M.L."/>
            <person name="Tian Y."/>
            <person name="Flanagan M.E."/>
            <person name="Mu W."/>
            <person name="Waldbieser G.C."/>
        </authorList>
    </citation>
    <scope>NUCLEOTIDE SEQUENCE [LARGE SCALE GENOMIC DNA]</scope>
    <source>
        <strain evidence="10">SDA103</strain>
    </source>
</reference>
<sequence>MTASMAAFNRGSSKPQSSLIFGESGVKTKKPRTAESLQSKRESDRARAKTRINIGMAFERWRQLRDLKGLKTNAEMAFFLLESFSNLTSLPAAARADWTSTDEASGSAWDDGQLPQDDAASAPVEIELVLTKSMTNTRVAGPREVVSWNRRDVQRRPFNTGAHTNLSETRYINLTKEGFVHLMFRCLDCSSECRIRGKGRGEDLTFRQECLICCNYRVWTSQAADAQTIKVTERSPCSDAHRTSSDSIPVTVDQEHLTDESPNPTNEDNTRAAEDSISVRKEHDENVREDELSLLMETHEDSDEEEGSNLALVSDKPANPTYPESSETLTADEELFIDEYSSEEVVGKESDKSSQNRHGEDFDVYLQSFSDNANVSADEDRSEELAEKESDKFSKKRPEEDSDEYLPSSLDEALESCDEETSDEEFTKKPFQNTIKPVIWCIDCEAVAKMVCSIQRHEKNYCCAECVSGESVEILSLKDYTVHFSDIRSFHLHAMAEHCGTENLYERKICQDCNKTIRVETDPNKKGHVCEYKIKPFSCDVCHKRFFTEIGQKVHYRRLHGDYQHSCKYCMMMFDTKQSKLEHEQSHKEDGLLYTCPDCPEKFQDFVTRNKHLNTHRGKKKYICSTCNRKFTRLQSYERHVRIHSGEKPYNCEVCERSFSQDGHLKSHMRLHTGEKPFLCEHCGETFNHNISLKNHRQRQHDIDSSCVPAEDNKQIGRPVRNKDRPRRQRKTRSTADADMESCESGSEEEQQKRSRKRKPRRKKRGKK</sequence>
<feature type="region of interest" description="Disordered" evidence="8">
    <location>
        <begin position="374"/>
        <end position="409"/>
    </location>
</feature>
<dbReference type="PROSITE" id="PS50157">
    <property type="entry name" value="ZINC_FINGER_C2H2_2"/>
    <property type="match status" value="5"/>
</dbReference>
<feature type="domain" description="C2H2-type" evidence="9">
    <location>
        <begin position="594"/>
        <end position="621"/>
    </location>
</feature>
<dbReference type="FunFam" id="3.30.160.60:FF:000774">
    <property type="entry name" value="Zinc finger protein"/>
    <property type="match status" value="1"/>
</dbReference>